<feature type="repeat" description="PPR" evidence="2">
    <location>
        <begin position="22"/>
        <end position="56"/>
    </location>
</feature>
<dbReference type="PROSITE" id="PS51375">
    <property type="entry name" value="PPR"/>
    <property type="match status" value="2"/>
</dbReference>
<dbReference type="AlphaFoldDB" id="A0AAD9UB66"/>
<evidence type="ECO:0000256" key="1">
    <source>
        <dbReference type="ARBA" id="ARBA00022737"/>
    </source>
</evidence>
<dbReference type="NCBIfam" id="TIGR00756">
    <property type="entry name" value="PPR"/>
    <property type="match status" value="2"/>
</dbReference>
<dbReference type="InterPro" id="IPR002885">
    <property type="entry name" value="PPR_rpt"/>
</dbReference>
<dbReference type="Pfam" id="PF01535">
    <property type="entry name" value="PPR"/>
    <property type="match status" value="3"/>
</dbReference>
<dbReference type="PANTHER" id="PTHR47926:SF525">
    <property type="entry name" value="EMB2261"/>
    <property type="match status" value="1"/>
</dbReference>
<evidence type="ECO:0000313" key="4">
    <source>
        <dbReference type="EMBL" id="KAK2651028.1"/>
    </source>
</evidence>
<dbReference type="FunFam" id="1.25.40.10:FF:000073">
    <property type="entry name" value="Pentatricopeptide repeat-containing protein chloroplastic"/>
    <property type="match status" value="1"/>
</dbReference>
<dbReference type="Gene3D" id="1.25.40.10">
    <property type="entry name" value="Tetratricopeptide repeat domain"/>
    <property type="match status" value="2"/>
</dbReference>
<evidence type="ECO:0000256" key="3">
    <source>
        <dbReference type="SAM" id="Phobius"/>
    </source>
</evidence>
<keyword evidence="3" id="KW-0812">Transmembrane</keyword>
<feature type="transmembrane region" description="Helical" evidence="3">
    <location>
        <begin position="155"/>
        <end position="172"/>
    </location>
</feature>
<dbReference type="PANTHER" id="PTHR47926">
    <property type="entry name" value="PENTATRICOPEPTIDE REPEAT-CONTAINING PROTEIN"/>
    <property type="match status" value="1"/>
</dbReference>
<name>A0AAD9UB66_9ROSI</name>
<dbReference type="GO" id="GO:0003723">
    <property type="term" value="F:RNA binding"/>
    <property type="evidence" value="ECO:0007669"/>
    <property type="project" value="InterPro"/>
</dbReference>
<protein>
    <recommendedName>
        <fullName evidence="6">Pentatricopeptide repeat-containing protein</fullName>
    </recommendedName>
</protein>
<dbReference type="EMBL" id="JANJYI010000005">
    <property type="protein sequence ID" value="KAK2651028.1"/>
    <property type="molecule type" value="Genomic_DNA"/>
</dbReference>
<keyword evidence="5" id="KW-1185">Reference proteome</keyword>
<gene>
    <name evidence="4" type="ORF">Ddye_018517</name>
</gene>
<organism evidence="4 5">
    <name type="scientific">Dipteronia dyeriana</name>
    <dbReference type="NCBI Taxonomy" id="168575"/>
    <lineage>
        <taxon>Eukaryota</taxon>
        <taxon>Viridiplantae</taxon>
        <taxon>Streptophyta</taxon>
        <taxon>Embryophyta</taxon>
        <taxon>Tracheophyta</taxon>
        <taxon>Spermatophyta</taxon>
        <taxon>Magnoliopsida</taxon>
        <taxon>eudicotyledons</taxon>
        <taxon>Gunneridae</taxon>
        <taxon>Pentapetalae</taxon>
        <taxon>rosids</taxon>
        <taxon>malvids</taxon>
        <taxon>Sapindales</taxon>
        <taxon>Sapindaceae</taxon>
        <taxon>Hippocastanoideae</taxon>
        <taxon>Acereae</taxon>
        <taxon>Dipteronia</taxon>
    </lineage>
</organism>
<evidence type="ECO:0000256" key="2">
    <source>
        <dbReference type="PROSITE-ProRule" id="PRU00708"/>
    </source>
</evidence>
<dbReference type="InterPro" id="IPR046960">
    <property type="entry name" value="PPR_At4g14850-like_plant"/>
</dbReference>
<accession>A0AAD9UB66</accession>
<comment type="caution">
    <text evidence="4">The sequence shown here is derived from an EMBL/GenBank/DDBJ whole genome shotgun (WGS) entry which is preliminary data.</text>
</comment>
<dbReference type="Proteomes" id="UP001280121">
    <property type="component" value="Unassembled WGS sequence"/>
</dbReference>
<reference evidence="4" key="1">
    <citation type="journal article" date="2023" name="Plant J.">
        <title>Genome sequences and population genomics provide insights into the demographic history, inbreeding, and mutation load of two 'living fossil' tree species of Dipteronia.</title>
        <authorList>
            <person name="Feng Y."/>
            <person name="Comes H.P."/>
            <person name="Chen J."/>
            <person name="Zhu S."/>
            <person name="Lu R."/>
            <person name="Zhang X."/>
            <person name="Li P."/>
            <person name="Qiu J."/>
            <person name="Olsen K.M."/>
            <person name="Qiu Y."/>
        </authorList>
    </citation>
    <scope>NUCLEOTIDE SEQUENCE</scope>
    <source>
        <strain evidence="4">KIB01</strain>
    </source>
</reference>
<evidence type="ECO:0000313" key="5">
    <source>
        <dbReference type="Proteomes" id="UP001280121"/>
    </source>
</evidence>
<dbReference type="InterPro" id="IPR011990">
    <property type="entry name" value="TPR-like_helical_dom_sf"/>
</dbReference>
<dbReference type="GO" id="GO:0009451">
    <property type="term" value="P:RNA modification"/>
    <property type="evidence" value="ECO:0007669"/>
    <property type="project" value="InterPro"/>
</dbReference>
<keyword evidence="3" id="KW-0472">Membrane</keyword>
<proteinExistence type="predicted"/>
<keyword evidence="1" id="KW-0677">Repeat</keyword>
<evidence type="ECO:0008006" key="6">
    <source>
        <dbReference type="Google" id="ProtNLM"/>
    </source>
</evidence>
<feature type="repeat" description="PPR" evidence="2">
    <location>
        <begin position="119"/>
        <end position="153"/>
    </location>
</feature>
<sequence>MYGKCRSIDQSQHVFDRMLIKNSISWSALLGVYCQNRDFETVIRIFREMEETDLYKFGTVLRACAGLAAVRLGKEVHCQYVRRGGWRDVIVESALVDLYAKCGCIDFAYQIFVHMLVRNLITWNSMISGFAQNGRGGEALKIFEDMIVDGIKSDYLNFIVVLFACRLVAILVW</sequence>
<keyword evidence="3" id="KW-1133">Transmembrane helix</keyword>